<evidence type="ECO:0000256" key="5">
    <source>
        <dbReference type="ARBA" id="ARBA00023136"/>
    </source>
</evidence>
<dbReference type="EMBL" id="LT853692">
    <property type="protein sequence ID" value="SMQ45700.1"/>
    <property type="molecule type" value="Genomic_DNA"/>
</dbReference>
<dbReference type="PANTHER" id="PTHR48022">
    <property type="entry name" value="PLASTIDIC GLUCOSE TRANSPORTER 4"/>
    <property type="match status" value="1"/>
</dbReference>
<name>A0A1X7REN5_ZYMT9</name>
<dbReference type="STRING" id="1276538.A0A1X7REN5"/>
<keyword evidence="4 6" id="KW-1133">Transmembrane helix</keyword>
<keyword evidence="3 6" id="KW-0812">Transmembrane</keyword>
<dbReference type="PROSITE" id="PS50850">
    <property type="entry name" value="MFS"/>
    <property type="match status" value="1"/>
</dbReference>
<keyword evidence="9" id="KW-1185">Reference proteome</keyword>
<dbReference type="GO" id="GO:0005351">
    <property type="term" value="F:carbohydrate:proton symporter activity"/>
    <property type="evidence" value="ECO:0007669"/>
    <property type="project" value="TreeGrafter"/>
</dbReference>
<dbReference type="SUPFAM" id="SSF103473">
    <property type="entry name" value="MFS general substrate transporter"/>
    <property type="match status" value="1"/>
</dbReference>
<dbReference type="Pfam" id="PF00083">
    <property type="entry name" value="Sugar_tr"/>
    <property type="match status" value="1"/>
</dbReference>
<evidence type="ECO:0000256" key="4">
    <source>
        <dbReference type="ARBA" id="ARBA00022989"/>
    </source>
</evidence>
<comment type="similarity">
    <text evidence="2">Belongs to the major facilitator superfamily. Sugar transporter (TC 2.A.1.1) family.</text>
</comment>
<dbReference type="Proteomes" id="UP000215127">
    <property type="component" value="Chromosome 1"/>
</dbReference>
<evidence type="ECO:0000256" key="3">
    <source>
        <dbReference type="ARBA" id="ARBA00022692"/>
    </source>
</evidence>
<dbReference type="InterPro" id="IPR036259">
    <property type="entry name" value="MFS_trans_sf"/>
</dbReference>
<dbReference type="GO" id="GO:0016020">
    <property type="term" value="C:membrane"/>
    <property type="evidence" value="ECO:0007669"/>
    <property type="project" value="UniProtKB-SubCell"/>
</dbReference>
<feature type="domain" description="Major facilitator superfamily (MFS) profile" evidence="7">
    <location>
        <begin position="1"/>
        <end position="298"/>
    </location>
</feature>
<organism evidence="8 9">
    <name type="scientific">Zymoseptoria tritici (strain ST99CH_3D7)</name>
    <dbReference type="NCBI Taxonomy" id="1276538"/>
    <lineage>
        <taxon>Eukaryota</taxon>
        <taxon>Fungi</taxon>
        <taxon>Dikarya</taxon>
        <taxon>Ascomycota</taxon>
        <taxon>Pezizomycotina</taxon>
        <taxon>Dothideomycetes</taxon>
        <taxon>Dothideomycetidae</taxon>
        <taxon>Mycosphaerellales</taxon>
        <taxon>Mycosphaerellaceae</taxon>
        <taxon>Zymoseptoria</taxon>
    </lineage>
</organism>
<dbReference type="InterPro" id="IPR005828">
    <property type="entry name" value="MFS_sugar_transport-like"/>
</dbReference>
<dbReference type="PANTHER" id="PTHR48022:SF26">
    <property type="entry name" value="MAJOR FACILITATOR SUPERFAMILY (MFS) PROFILE DOMAIN-CONTAINING PROTEIN-RELATED"/>
    <property type="match status" value="1"/>
</dbReference>
<proteinExistence type="inferred from homology"/>
<comment type="subcellular location">
    <subcellularLocation>
        <location evidence="1">Membrane</location>
        <topology evidence="1">Multi-pass membrane protein</topology>
    </subcellularLocation>
</comment>
<feature type="transmembrane region" description="Helical" evidence="6">
    <location>
        <begin position="183"/>
        <end position="204"/>
    </location>
</feature>
<evidence type="ECO:0000256" key="1">
    <source>
        <dbReference type="ARBA" id="ARBA00004141"/>
    </source>
</evidence>
<evidence type="ECO:0000313" key="9">
    <source>
        <dbReference type="Proteomes" id="UP000215127"/>
    </source>
</evidence>
<sequence length="298" mass="32428">MHLLFGSRLLHPPFSSSTATIKISLRTGLSSSKFSTHSHPRVFGNVIISEDFLETFGHPSANTQGTMTSIYNIGCFIGAMSTILTGDYLGRPRQILVGSTVIAIGAIIQTASYGVPQMMVGRVVAGLGTGMNTSTAGVWQAETSRMSSRGKLVIIQMANCITGFSISNWLTLGFSFAPRDVAWRFPLAFQIFFTLCIYAMCPFLPDSPRLLIRKGKFEEATEVIAALQGNGATPDSSSVRAQFDIIKDVLDKEHLNTYTWWQLISGRGPAGVLRRMILGAAMQCMNQVSGINVTSYYC</sequence>
<evidence type="ECO:0000313" key="8">
    <source>
        <dbReference type="EMBL" id="SMQ45700.1"/>
    </source>
</evidence>
<dbReference type="AlphaFoldDB" id="A0A1X7REN5"/>
<protein>
    <recommendedName>
        <fullName evidence="7">Major facilitator superfamily (MFS) profile domain-containing protein</fullName>
    </recommendedName>
</protein>
<dbReference type="InterPro" id="IPR020846">
    <property type="entry name" value="MFS_dom"/>
</dbReference>
<keyword evidence="5 6" id="KW-0472">Membrane</keyword>
<feature type="transmembrane region" description="Helical" evidence="6">
    <location>
        <begin position="70"/>
        <end position="89"/>
    </location>
</feature>
<feature type="transmembrane region" description="Helical" evidence="6">
    <location>
        <begin position="152"/>
        <end position="177"/>
    </location>
</feature>
<accession>A0A1X7REN5</accession>
<gene>
    <name evidence="8" type="ORF">ZT3D7_G845</name>
</gene>
<feature type="transmembrane region" description="Helical" evidence="6">
    <location>
        <begin position="95"/>
        <end position="115"/>
    </location>
</feature>
<evidence type="ECO:0000256" key="6">
    <source>
        <dbReference type="SAM" id="Phobius"/>
    </source>
</evidence>
<reference evidence="8 9" key="1">
    <citation type="submission" date="2016-06" db="EMBL/GenBank/DDBJ databases">
        <authorList>
            <person name="Kjaerup R.B."/>
            <person name="Dalgaard T.S."/>
            <person name="Juul-Madsen H.R."/>
        </authorList>
    </citation>
    <scope>NUCLEOTIDE SEQUENCE [LARGE SCALE GENOMIC DNA]</scope>
</reference>
<evidence type="ECO:0000256" key="2">
    <source>
        <dbReference type="ARBA" id="ARBA00010992"/>
    </source>
</evidence>
<dbReference type="InterPro" id="IPR050360">
    <property type="entry name" value="MFS_Sugar_Transporters"/>
</dbReference>
<evidence type="ECO:0000259" key="7">
    <source>
        <dbReference type="PROSITE" id="PS50850"/>
    </source>
</evidence>
<dbReference type="Gene3D" id="1.20.1250.20">
    <property type="entry name" value="MFS general substrate transporter like domains"/>
    <property type="match status" value="1"/>
</dbReference>